<proteinExistence type="predicted"/>
<organism evidence="2">
    <name type="scientific">Pseudomonas putida</name>
    <name type="common">Arthrobacter siderocapsulatus</name>
    <dbReference type="NCBI Taxonomy" id="303"/>
    <lineage>
        <taxon>Bacteria</taxon>
        <taxon>Pseudomonadati</taxon>
        <taxon>Pseudomonadota</taxon>
        <taxon>Gammaproteobacteria</taxon>
        <taxon>Pseudomonadales</taxon>
        <taxon>Pseudomonadaceae</taxon>
        <taxon>Pseudomonas</taxon>
    </lineage>
</organism>
<name>A0A290GG06_PSEPU</name>
<protein>
    <submittedName>
        <fullName evidence="2">Uncharacterized protein</fullName>
    </submittedName>
</protein>
<dbReference type="AlphaFoldDB" id="A0A290GG06"/>
<feature type="region of interest" description="Disordered" evidence="1">
    <location>
        <begin position="166"/>
        <end position="187"/>
    </location>
</feature>
<evidence type="ECO:0000313" key="2">
    <source>
        <dbReference type="EMBL" id="ATB51934.1"/>
    </source>
</evidence>
<evidence type="ECO:0000256" key="1">
    <source>
        <dbReference type="SAM" id="MobiDB-lite"/>
    </source>
</evidence>
<dbReference type="EMBL" id="MF564291">
    <property type="protein sequence ID" value="ATB51934.1"/>
    <property type="molecule type" value="Genomic_DNA"/>
</dbReference>
<reference evidence="2" key="1">
    <citation type="submission" date="2017-07" db="EMBL/GenBank/DDBJ databases">
        <title>Molecular diversity and dissemination of Pseudomonas putida group isolates carrying VIM-2 gene at a university hospital in Korea.</title>
        <authorList>
            <person name="Hong J.S."/>
            <person name="Yoon E.-J."/>
            <person name="Song W."/>
            <person name="Seo Y.B."/>
            <person name="Jeong S.H."/>
            <person name="Lee K."/>
        </authorList>
    </citation>
    <scope>NUCLEOTIDE SEQUENCE</scope>
    <source>
        <strain evidence="2">KSS14</strain>
        <plasmid evidence="2">pVIM_Pse-KSS14</plasmid>
    </source>
</reference>
<geneLocation type="plasmid" evidence="2">
    <name>pVIM_Pse-KSS14</name>
</geneLocation>
<sequence>MHRFKAQSFADFLNHGQIDAGQPGNLLVTDIAKERFVGPQVMTERQHLFAGCGPEHRQNAQRLAVGFDTFVGDATTRSDCTVGGKSQQILVGFYHLADRPGRNPKLLTAAPDPVRGGPDQTGKLNILELAQFAVVPPGLPHKLPVDGRHATDAELVGRLECSGHAGLNWHPKTTTRSARSAGRSRRT</sequence>
<keyword evidence="2" id="KW-0614">Plasmid</keyword>
<accession>A0A290GG06</accession>